<reference evidence="14 15" key="1">
    <citation type="submission" date="2013-08" db="EMBL/GenBank/DDBJ databases">
        <authorList>
            <person name="Durkin A.S."/>
            <person name="Haft D.R."/>
            <person name="McCorrison J."/>
            <person name="Torralba M."/>
            <person name="Gillis M."/>
            <person name="Haft D.H."/>
            <person name="Methe B."/>
            <person name="Sutton G."/>
            <person name="Nelson K.E."/>
        </authorList>
    </citation>
    <scope>NUCLEOTIDE SEQUENCE [LARGE SCALE GENOMIC DNA]</scope>
    <source>
        <strain evidence="14 15">F0195</strain>
    </source>
</reference>
<dbReference type="GO" id="GO:0015031">
    <property type="term" value="P:protein transport"/>
    <property type="evidence" value="ECO:0007669"/>
    <property type="project" value="UniProtKB-UniRule"/>
</dbReference>
<evidence type="ECO:0000256" key="9">
    <source>
        <dbReference type="ARBA" id="ARBA00023306"/>
    </source>
</evidence>
<dbReference type="eggNOG" id="COG0544">
    <property type="taxonomic scope" value="Bacteria"/>
</dbReference>
<gene>
    <name evidence="11 14" type="primary">tig</name>
    <name evidence="14" type="ORF">HMPREF1316_0122</name>
</gene>
<sequence length="443" mass="49370">MNITVTAERPENDQVVAKLTVPAAEVDKAVAKAYRDIARKYAFQGFRRGRAPRPVIDGIVGRAAVLAQATEDLMNDVQPEMFNELDIVPIGRPDYGEDSVAVVEHEDFSVTATISVPPTCELDSYDAPAINMPPDEPTDAEVEQQVEQLLSYHVTYEDDDTDRACAEGDTVVVDAVDKEGADSLAGTDRQLTLDTNYLPKEYVEGIVGMRPGETKDIEWTRSHGDHEHRIAVAVTLKGLKKAVEPELTDDFAKKNFGFDTVDAFKDAVKEEIGEDKVNTLPHLKEDRVVEAIGEHLQLEEVPEAYGNQVFNELANEVLSRLQRQGMSLDMYLAARQIKSDEFIDDLRKQADERARQSLALDALARHLDIEATEDDIKGEFENAGVKDVSKSMKEFTEGGQMPAIRESIRRTKAVRWLVENATVTVVDEIAERRAEAEERQDAE</sequence>
<evidence type="ECO:0000256" key="4">
    <source>
        <dbReference type="ARBA" id="ARBA00016902"/>
    </source>
</evidence>
<dbReference type="SUPFAM" id="SSF109998">
    <property type="entry name" value="Triger factor/SurA peptide-binding domain-like"/>
    <property type="match status" value="1"/>
</dbReference>
<evidence type="ECO:0000256" key="11">
    <source>
        <dbReference type="HAMAP-Rule" id="MF_00303"/>
    </source>
</evidence>
<keyword evidence="5 11" id="KW-0132">Cell division</keyword>
<name>U2UYH6_9ACTN</name>
<dbReference type="GO" id="GO:0051301">
    <property type="term" value="P:cell division"/>
    <property type="evidence" value="ECO:0007669"/>
    <property type="project" value="UniProtKB-KW"/>
</dbReference>
<evidence type="ECO:0000256" key="5">
    <source>
        <dbReference type="ARBA" id="ARBA00022618"/>
    </source>
</evidence>
<dbReference type="InterPro" id="IPR037041">
    <property type="entry name" value="Trigger_fac_C_sf"/>
</dbReference>
<evidence type="ECO:0000259" key="13">
    <source>
        <dbReference type="Pfam" id="PF05698"/>
    </source>
</evidence>
<dbReference type="InterPro" id="IPR036611">
    <property type="entry name" value="Trigger_fac_ribosome-bd_sf"/>
</dbReference>
<evidence type="ECO:0000256" key="2">
    <source>
        <dbReference type="ARBA" id="ARBA00005464"/>
    </source>
</evidence>
<comment type="subcellular location">
    <subcellularLocation>
        <location evidence="11">Cytoplasm</location>
    </subcellularLocation>
    <text evidence="11">About half TF is bound to the ribosome near the polypeptide exit tunnel while the other half is free in the cytoplasm.</text>
</comment>
<keyword evidence="9 11" id="KW-0131">Cell cycle</keyword>
<proteinExistence type="inferred from homology"/>
<organism evidence="14 15">
    <name type="scientific">Olsenella profusa F0195</name>
    <dbReference type="NCBI Taxonomy" id="1125712"/>
    <lineage>
        <taxon>Bacteria</taxon>
        <taxon>Bacillati</taxon>
        <taxon>Actinomycetota</taxon>
        <taxon>Coriobacteriia</taxon>
        <taxon>Coriobacteriales</taxon>
        <taxon>Atopobiaceae</taxon>
        <taxon>Olsenella</taxon>
    </lineage>
</organism>
<dbReference type="Gene3D" id="1.10.3120.10">
    <property type="entry name" value="Trigger factor, C-terminal domain"/>
    <property type="match status" value="1"/>
</dbReference>
<evidence type="ECO:0000256" key="6">
    <source>
        <dbReference type="ARBA" id="ARBA00023110"/>
    </source>
</evidence>
<dbReference type="PATRIC" id="fig|1125712.3.peg.1248"/>
<keyword evidence="6 11" id="KW-0697">Rotamase</keyword>
<dbReference type="InterPro" id="IPR008880">
    <property type="entry name" value="Trigger_fac_C"/>
</dbReference>
<dbReference type="Pfam" id="PF05697">
    <property type="entry name" value="Trigger_N"/>
    <property type="match status" value="1"/>
</dbReference>
<dbReference type="Pfam" id="PF05698">
    <property type="entry name" value="Trigger_C"/>
    <property type="match status" value="1"/>
</dbReference>
<dbReference type="Gene3D" id="3.30.70.1050">
    <property type="entry name" value="Trigger factor ribosome-binding domain"/>
    <property type="match status" value="1"/>
</dbReference>
<evidence type="ECO:0000256" key="3">
    <source>
        <dbReference type="ARBA" id="ARBA00013194"/>
    </source>
</evidence>
<comment type="catalytic activity">
    <reaction evidence="1 11">
        <text>[protein]-peptidylproline (omega=180) = [protein]-peptidylproline (omega=0)</text>
        <dbReference type="Rhea" id="RHEA:16237"/>
        <dbReference type="Rhea" id="RHEA-COMP:10747"/>
        <dbReference type="Rhea" id="RHEA-COMP:10748"/>
        <dbReference type="ChEBI" id="CHEBI:83833"/>
        <dbReference type="ChEBI" id="CHEBI:83834"/>
        <dbReference type="EC" id="5.2.1.8"/>
    </reaction>
</comment>
<comment type="similarity">
    <text evidence="2 11">Belongs to the FKBP-type PPIase family. Tig subfamily.</text>
</comment>
<evidence type="ECO:0000256" key="7">
    <source>
        <dbReference type="ARBA" id="ARBA00023186"/>
    </source>
</evidence>
<dbReference type="Gene3D" id="3.10.50.40">
    <property type="match status" value="1"/>
</dbReference>
<dbReference type="InterPro" id="IPR046357">
    <property type="entry name" value="PPIase_dom_sf"/>
</dbReference>
<evidence type="ECO:0000256" key="1">
    <source>
        <dbReference type="ARBA" id="ARBA00000971"/>
    </source>
</evidence>
<dbReference type="NCBIfam" id="TIGR00115">
    <property type="entry name" value="tig"/>
    <property type="match status" value="1"/>
</dbReference>
<dbReference type="Proteomes" id="UP000016638">
    <property type="component" value="Unassembled WGS sequence"/>
</dbReference>
<dbReference type="AlphaFoldDB" id="U2UYH6"/>
<dbReference type="InterPro" id="IPR008881">
    <property type="entry name" value="Trigger_fac_ribosome-bd_bac"/>
</dbReference>
<dbReference type="HAMAP" id="MF_00303">
    <property type="entry name" value="Trigger_factor_Tig"/>
    <property type="match status" value="1"/>
</dbReference>
<keyword evidence="7 11" id="KW-0143">Chaperone</keyword>
<dbReference type="STRING" id="1125712.HMPREF1316_0122"/>
<feature type="domain" description="Trigger factor C-terminal" evidence="13">
    <location>
        <begin position="260"/>
        <end position="419"/>
    </location>
</feature>
<keyword evidence="8 11" id="KW-0413">Isomerase</keyword>
<protein>
    <recommendedName>
        <fullName evidence="4 11">Trigger factor</fullName>
        <shortName evidence="11">TF</shortName>
        <ecNumber evidence="3 11">5.2.1.8</ecNumber>
    </recommendedName>
    <alternativeName>
        <fullName evidence="10 11">PPIase</fullName>
    </alternativeName>
</protein>
<keyword evidence="15" id="KW-1185">Reference proteome</keyword>
<dbReference type="GO" id="GO:0005737">
    <property type="term" value="C:cytoplasm"/>
    <property type="evidence" value="ECO:0007669"/>
    <property type="project" value="UniProtKB-SubCell"/>
</dbReference>
<comment type="domain">
    <text evidence="11">Consists of 3 domains; the N-terminus binds the ribosome, the middle domain has PPIase activity, while the C-terminus has intrinsic chaperone activity on its own.</text>
</comment>
<feature type="domain" description="Trigger factor ribosome-binding bacterial" evidence="12">
    <location>
        <begin position="4"/>
        <end position="149"/>
    </location>
</feature>
<dbReference type="EC" id="5.2.1.8" evidence="3 11"/>
<dbReference type="InterPro" id="IPR005215">
    <property type="entry name" value="Trig_fac"/>
</dbReference>
<evidence type="ECO:0000256" key="10">
    <source>
        <dbReference type="ARBA" id="ARBA00029986"/>
    </source>
</evidence>
<keyword evidence="11" id="KW-0963">Cytoplasm</keyword>
<evidence type="ECO:0000256" key="8">
    <source>
        <dbReference type="ARBA" id="ARBA00023235"/>
    </source>
</evidence>
<dbReference type="PIRSF" id="PIRSF003095">
    <property type="entry name" value="Trigger_factor"/>
    <property type="match status" value="1"/>
</dbReference>
<dbReference type="InterPro" id="IPR027304">
    <property type="entry name" value="Trigger_fact/SurA_dom_sf"/>
</dbReference>
<dbReference type="RefSeq" id="WP_021726031.1">
    <property type="nucleotide sequence ID" value="NZ_AWEZ01000045.1"/>
</dbReference>
<evidence type="ECO:0000259" key="12">
    <source>
        <dbReference type="Pfam" id="PF05697"/>
    </source>
</evidence>
<accession>U2UYH6</accession>
<dbReference type="GO" id="GO:0003755">
    <property type="term" value="F:peptidyl-prolyl cis-trans isomerase activity"/>
    <property type="evidence" value="ECO:0007669"/>
    <property type="project" value="UniProtKB-UniRule"/>
</dbReference>
<evidence type="ECO:0000313" key="15">
    <source>
        <dbReference type="Proteomes" id="UP000016638"/>
    </source>
</evidence>
<comment type="caution">
    <text evidence="14">The sequence shown here is derived from an EMBL/GenBank/DDBJ whole genome shotgun (WGS) entry which is preliminary data.</text>
</comment>
<dbReference type="GO" id="GO:0006457">
    <property type="term" value="P:protein folding"/>
    <property type="evidence" value="ECO:0007669"/>
    <property type="project" value="UniProtKB-UniRule"/>
</dbReference>
<dbReference type="SUPFAM" id="SSF102735">
    <property type="entry name" value="Trigger factor ribosome-binding domain"/>
    <property type="match status" value="1"/>
</dbReference>
<dbReference type="OrthoDB" id="9767721at2"/>
<comment type="function">
    <text evidence="11">Involved in protein export. Acts as a chaperone by maintaining the newly synthesized protein in an open conformation. Functions as a peptidyl-prolyl cis-trans isomerase.</text>
</comment>
<dbReference type="EMBL" id="AWEZ01000045">
    <property type="protein sequence ID" value="ERL08162.1"/>
    <property type="molecule type" value="Genomic_DNA"/>
</dbReference>
<evidence type="ECO:0000313" key="14">
    <source>
        <dbReference type="EMBL" id="ERL08162.1"/>
    </source>
</evidence>
<dbReference type="SUPFAM" id="SSF54534">
    <property type="entry name" value="FKBP-like"/>
    <property type="match status" value="1"/>
</dbReference>